<dbReference type="Gene3D" id="3.40.50.300">
    <property type="entry name" value="P-loop containing nucleotide triphosphate hydrolases"/>
    <property type="match status" value="1"/>
</dbReference>
<feature type="region of interest" description="Disordered" evidence="4">
    <location>
        <begin position="806"/>
        <end position="828"/>
    </location>
</feature>
<evidence type="ECO:0000256" key="2">
    <source>
        <dbReference type="ARBA" id="ARBA00022801"/>
    </source>
</evidence>
<dbReference type="PANTHER" id="PTHR35372">
    <property type="entry name" value="ATP BINDING PROTEIN-RELATED"/>
    <property type="match status" value="1"/>
</dbReference>
<evidence type="ECO:0000256" key="3">
    <source>
        <dbReference type="ARBA" id="ARBA00022840"/>
    </source>
</evidence>
<dbReference type="PANTHER" id="PTHR35372:SF2">
    <property type="entry name" value="SF3 HELICASE DOMAIN-CONTAINING PROTEIN"/>
    <property type="match status" value="1"/>
</dbReference>
<dbReference type="EMBL" id="JAHHIF010000085">
    <property type="protein sequence ID" value="MBW4549177.1"/>
    <property type="molecule type" value="Genomic_DNA"/>
</dbReference>
<proteinExistence type="predicted"/>
<dbReference type="Pfam" id="PF19263">
    <property type="entry name" value="DUF5906"/>
    <property type="match status" value="1"/>
</dbReference>
<dbReference type="InterPro" id="IPR027417">
    <property type="entry name" value="P-loop_NTPase"/>
</dbReference>
<dbReference type="InterPro" id="IPR024385">
    <property type="entry name" value="DUF3854"/>
</dbReference>
<keyword evidence="1" id="KW-0547">Nucleotide-binding</keyword>
<feature type="domain" description="SF3 helicase" evidence="5">
    <location>
        <begin position="437"/>
        <end position="590"/>
    </location>
</feature>
<dbReference type="Proteomes" id="UP000753908">
    <property type="component" value="Unassembled WGS sequence"/>
</dbReference>
<organism evidence="6 7">
    <name type="scientific">Symplocastrum torsivum CPER-KK1</name>
    <dbReference type="NCBI Taxonomy" id="450513"/>
    <lineage>
        <taxon>Bacteria</taxon>
        <taxon>Bacillati</taxon>
        <taxon>Cyanobacteriota</taxon>
        <taxon>Cyanophyceae</taxon>
        <taxon>Oscillatoriophycideae</taxon>
        <taxon>Oscillatoriales</taxon>
        <taxon>Microcoleaceae</taxon>
        <taxon>Symplocastrum</taxon>
    </lineage>
</organism>
<protein>
    <submittedName>
        <fullName evidence="6">DUF3854 domain-containing protein</fullName>
    </submittedName>
</protein>
<reference evidence="6" key="2">
    <citation type="journal article" date="2022" name="Microbiol. Resour. Announc.">
        <title>Metagenome Sequencing to Explore Phylogenomics of Terrestrial Cyanobacteria.</title>
        <authorList>
            <person name="Ward R.D."/>
            <person name="Stajich J.E."/>
            <person name="Johansen J.R."/>
            <person name="Huntemann M."/>
            <person name="Clum A."/>
            <person name="Foster B."/>
            <person name="Foster B."/>
            <person name="Roux S."/>
            <person name="Palaniappan K."/>
            <person name="Varghese N."/>
            <person name="Mukherjee S."/>
            <person name="Reddy T.B.K."/>
            <person name="Daum C."/>
            <person name="Copeland A."/>
            <person name="Chen I.A."/>
            <person name="Ivanova N.N."/>
            <person name="Kyrpides N.C."/>
            <person name="Shapiro N."/>
            <person name="Eloe-Fadrosh E.A."/>
            <person name="Pietrasiak N."/>
        </authorList>
    </citation>
    <scope>NUCLEOTIDE SEQUENCE</scope>
    <source>
        <strain evidence="6">CPER-KK1</strain>
    </source>
</reference>
<dbReference type="InterPro" id="IPR014015">
    <property type="entry name" value="Helicase_SF3_DNA-vir"/>
</dbReference>
<name>A0A951UDQ7_9CYAN</name>
<dbReference type="PROSITE" id="PS51206">
    <property type="entry name" value="SF3_HELICASE_1"/>
    <property type="match status" value="1"/>
</dbReference>
<dbReference type="SMART" id="SM00885">
    <property type="entry name" value="D5_N"/>
    <property type="match status" value="1"/>
</dbReference>
<evidence type="ECO:0000256" key="1">
    <source>
        <dbReference type="ARBA" id="ARBA00022741"/>
    </source>
</evidence>
<dbReference type="InterPro" id="IPR045455">
    <property type="entry name" value="NrS-1_pol-like_helicase"/>
</dbReference>
<keyword evidence="2" id="KW-0378">Hydrolase</keyword>
<keyword evidence="3" id="KW-0067">ATP-binding</keyword>
<dbReference type="GO" id="GO:0016787">
    <property type="term" value="F:hydrolase activity"/>
    <property type="evidence" value="ECO:0007669"/>
    <property type="project" value="UniProtKB-KW"/>
</dbReference>
<dbReference type="Pfam" id="PF08706">
    <property type="entry name" value="D5_N"/>
    <property type="match status" value="1"/>
</dbReference>
<gene>
    <name evidence="6" type="ORF">KME25_32950</name>
</gene>
<dbReference type="InterPro" id="IPR051620">
    <property type="entry name" value="ORF904-like_C"/>
</dbReference>
<dbReference type="GO" id="GO:0005524">
    <property type="term" value="F:ATP binding"/>
    <property type="evidence" value="ECO:0007669"/>
    <property type="project" value="UniProtKB-KW"/>
</dbReference>
<evidence type="ECO:0000313" key="6">
    <source>
        <dbReference type="EMBL" id="MBW4549177.1"/>
    </source>
</evidence>
<evidence type="ECO:0000313" key="7">
    <source>
        <dbReference type="Proteomes" id="UP000753908"/>
    </source>
</evidence>
<sequence>MTTITVSNQASTATLECPNPLLAAHYKELIEKRSLPLDWVVANCRSISIHKATELLGYPAKSPGILLQGDGWQVQFKPDRPWLSGHDTSAGKKRAPKYRTPQEYAGDYDAILPSHPSDKAFWRDMEALKERAYKVQGHPCLLVTEGLFKAIAGTSNGLPTIALLGVEMGLTSSKNDPQGKRYLVPSLEKFAKAGFGFITAFDADCVANKNVVEAERKLIHQLRKFDVPLYSITGKWAVDDGKGMDDYIKQKGIETFRQVLADISEQYKAPSEDEIKKAKKPPTPKQLATKLAEEYQPKWAFHGEQDTWRVFNGKIWEAFSIKDFMKLLFDTVESRGIEYNTPSYLKNVAELLEWQLRVKKWNTFDRKNWIAFNNGVLEVATGKIHKHSPGFRFISHLQRDYRPLTLSTEAPTPIQLLANNCPAFYQWAMEAMNNDESKVLKLLAIVNGVIKFRFYDLQMFVYLVGKPGTGKGTFCRLLEKIVGQENHTSSRLEKLGDDYEIAKNINMQLVTCPDEDKQLGKYGDVKAYTGGDTMSYREIYKSPSASRFYGTLVITSNSSIFTGDTSGLDRRMCLNIFNNKIPSYKRSAAIEKVLESELTALTSVALAMPDDEVTQRIRGIGEAEIPEFKREDWLLKCEVNSVAAWANQRIIHDPDSYEFLSDLYEDYRDCCGDSGQKAVADKKLSSNLLQIANEVMGWEDVVRDRKAAGTIIRGIRLRKGGSDDDKPWIEELFAPPESKIPSALCTSSEDTNEATKLIQHKASEGNVDELPNFLENKKALQVEEQDKPDNLKVLPEEIYIAPELAPSKESSCEAASTSPSTLPEILPPTTEPLQVPAVDELNGWGTYNKVLPYPNPKSDNERSSQKRSLAIRESFRASNTVEDLFALNRDNGGEFSKDELTWVKDWVKLFFPVEFRHLQATAKITQLGLEFT</sequence>
<reference evidence="6" key="1">
    <citation type="submission" date="2021-05" db="EMBL/GenBank/DDBJ databases">
        <authorList>
            <person name="Pietrasiak N."/>
            <person name="Ward R."/>
            <person name="Stajich J.E."/>
            <person name="Kurbessoian T."/>
        </authorList>
    </citation>
    <scope>NUCLEOTIDE SEQUENCE</scope>
    <source>
        <strain evidence="6">CPER-KK1</strain>
    </source>
</reference>
<dbReference type="AlphaFoldDB" id="A0A951UDQ7"/>
<evidence type="ECO:0000256" key="4">
    <source>
        <dbReference type="SAM" id="MobiDB-lite"/>
    </source>
</evidence>
<dbReference type="Pfam" id="PF12965">
    <property type="entry name" value="DUF3854"/>
    <property type="match status" value="1"/>
</dbReference>
<dbReference type="SUPFAM" id="SSF52540">
    <property type="entry name" value="P-loop containing nucleoside triphosphate hydrolases"/>
    <property type="match status" value="1"/>
</dbReference>
<comment type="caution">
    <text evidence="6">The sequence shown here is derived from an EMBL/GenBank/DDBJ whole genome shotgun (WGS) entry which is preliminary data.</text>
</comment>
<evidence type="ECO:0000259" key="5">
    <source>
        <dbReference type="PROSITE" id="PS51206"/>
    </source>
</evidence>
<accession>A0A951UDQ7</accession>
<dbReference type="InterPro" id="IPR014818">
    <property type="entry name" value="Phage/plasmid_primase_P4_C"/>
</dbReference>